<keyword evidence="1" id="KW-0472">Membrane</keyword>
<proteinExistence type="predicted"/>
<accession>A0A1I0P360</accession>
<name>A0A1I0P360_9EURY</name>
<sequence>MKEVLMADLIKAGTKNGRLHIQLESWLYDTVMSFASVIGNVRDIVRVFGGSTPAVWNEVKEIALTIQELGLTFTFCLVSLAILIAHRLVSVGRKMTVNAPTASVVATPLPASVDSTVTTHPPE</sequence>
<keyword evidence="1" id="KW-0812">Transmembrane</keyword>
<dbReference type="AlphaFoldDB" id="A0A1I0P360"/>
<evidence type="ECO:0000313" key="2">
    <source>
        <dbReference type="EMBL" id="SEW08614.1"/>
    </source>
</evidence>
<evidence type="ECO:0000256" key="1">
    <source>
        <dbReference type="SAM" id="Phobius"/>
    </source>
</evidence>
<protein>
    <submittedName>
        <fullName evidence="2">Uncharacterized protein</fullName>
    </submittedName>
</protein>
<feature type="transmembrane region" description="Helical" evidence="1">
    <location>
        <begin position="62"/>
        <end position="85"/>
    </location>
</feature>
<evidence type="ECO:0000313" key="3">
    <source>
        <dbReference type="Proteomes" id="UP000183275"/>
    </source>
</evidence>
<gene>
    <name evidence="2" type="ORF">SAMN05216285_2088</name>
</gene>
<reference evidence="3" key="1">
    <citation type="submission" date="2016-10" db="EMBL/GenBank/DDBJ databases">
        <authorList>
            <person name="Varghese N."/>
        </authorList>
    </citation>
    <scope>NUCLEOTIDE SEQUENCE [LARGE SCALE GENOMIC DNA]</scope>
    <source>
        <strain evidence="3">CGMCC 1.12284</strain>
    </source>
</reference>
<keyword evidence="3" id="KW-1185">Reference proteome</keyword>
<dbReference type="EMBL" id="FOIS01000003">
    <property type="protein sequence ID" value="SEW08614.1"/>
    <property type="molecule type" value="Genomic_DNA"/>
</dbReference>
<dbReference type="Proteomes" id="UP000183275">
    <property type="component" value="Unassembled WGS sequence"/>
</dbReference>
<dbReference type="RefSeq" id="WP_049989608.1">
    <property type="nucleotide sequence ID" value="NZ_FOIS01000003.1"/>
</dbReference>
<keyword evidence="1" id="KW-1133">Transmembrane helix</keyword>
<organism evidence="2 3">
    <name type="scientific">Natrinema salifodinae</name>
    <dbReference type="NCBI Taxonomy" id="1202768"/>
    <lineage>
        <taxon>Archaea</taxon>
        <taxon>Methanobacteriati</taxon>
        <taxon>Methanobacteriota</taxon>
        <taxon>Stenosarchaea group</taxon>
        <taxon>Halobacteria</taxon>
        <taxon>Halobacteriales</taxon>
        <taxon>Natrialbaceae</taxon>
        <taxon>Natrinema</taxon>
    </lineage>
</organism>